<keyword evidence="2" id="KW-1185">Reference proteome</keyword>
<feature type="non-terminal residue" evidence="1">
    <location>
        <position position="1"/>
    </location>
</feature>
<sequence>MDKGKLKVLADTLGSKAAEGHEAALHELHGMVSRATSKHNFDPTAVLETKLLQILLKQVLPEQTCDEGGSALLLVRKRQLAVLEMLAGDEKDEYGLLYWASARGALISVALGPECKALTVLAGVLQCLAASPAEHQPECGAVLAGTARTLVRLVLRSDGLYTAYAVSSDQVKQAVTDGALPALVDAFSNYIVAALMETSIDVIGPPPAPSALRGGGPGAGGRTLQRWLSAKQAHARTTSQRKRDKQHRQQLAAASVAHVVMQSIGYICQALTAGELRETGVLEVVLTPVVALLAGLSAKLVAAEKK</sequence>
<gene>
    <name evidence="1" type="ORF">Vretifemale_12135</name>
</gene>
<dbReference type="OrthoDB" id="547558at2759"/>
<dbReference type="EMBL" id="BNCP01000026">
    <property type="protein sequence ID" value="GIL83297.1"/>
    <property type="molecule type" value="Genomic_DNA"/>
</dbReference>
<dbReference type="Proteomes" id="UP000747110">
    <property type="component" value="Unassembled WGS sequence"/>
</dbReference>
<proteinExistence type="predicted"/>
<dbReference type="AlphaFoldDB" id="A0A8J4CHR6"/>
<reference evidence="1" key="1">
    <citation type="journal article" date="2021" name="Proc. Natl. Acad. Sci. U.S.A.">
        <title>Three genomes in the algal genus Volvox reveal the fate of a haploid sex-determining region after a transition to homothallism.</title>
        <authorList>
            <person name="Yamamoto K."/>
            <person name="Hamaji T."/>
            <person name="Kawai-Toyooka H."/>
            <person name="Matsuzaki R."/>
            <person name="Takahashi F."/>
            <person name="Nishimura Y."/>
            <person name="Kawachi M."/>
            <person name="Noguchi H."/>
            <person name="Minakuchi Y."/>
            <person name="Umen J.G."/>
            <person name="Toyoda A."/>
            <person name="Nozaki H."/>
        </authorList>
    </citation>
    <scope>NUCLEOTIDE SEQUENCE</scope>
    <source>
        <strain evidence="1">NIES-3786</strain>
    </source>
</reference>
<accession>A0A8J4CHR6</accession>
<organism evidence="1 2">
    <name type="scientific">Volvox reticuliferus</name>
    <dbReference type="NCBI Taxonomy" id="1737510"/>
    <lineage>
        <taxon>Eukaryota</taxon>
        <taxon>Viridiplantae</taxon>
        <taxon>Chlorophyta</taxon>
        <taxon>core chlorophytes</taxon>
        <taxon>Chlorophyceae</taxon>
        <taxon>CS clade</taxon>
        <taxon>Chlamydomonadales</taxon>
        <taxon>Volvocaceae</taxon>
        <taxon>Volvox</taxon>
    </lineage>
</organism>
<comment type="caution">
    <text evidence="1">The sequence shown here is derived from an EMBL/GenBank/DDBJ whole genome shotgun (WGS) entry which is preliminary data.</text>
</comment>
<evidence type="ECO:0000313" key="2">
    <source>
        <dbReference type="Proteomes" id="UP000747110"/>
    </source>
</evidence>
<evidence type="ECO:0000313" key="1">
    <source>
        <dbReference type="EMBL" id="GIL83297.1"/>
    </source>
</evidence>
<protein>
    <submittedName>
        <fullName evidence="1">Uncharacterized protein</fullName>
    </submittedName>
</protein>
<name>A0A8J4CHR6_9CHLO</name>